<dbReference type="PROSITE" id="PS00139">
    <property type="entry name" value="THIOL_PROTEASE_CYS"/>
    <property type="match status" value="1"/>
</dbReference>
<dbReference type="InterPro" id="IPR038765">
    <property type="entry name" value="Papain-like_cys_pep_sf"/>
</dbReference>
<accession>A0A2C9UHJ6</accession>
<feature type="domain" description="Peptidase C1A papain C-terminal" evidence="8">
    <location>
        <begin position="126"/>
        <end position="350"/>
    </location>
</feature>
<dbReference type="GO" id="GO:0005615">
    <property type="term" value="C:extracellular space"/>
    <property type="evidence" value="ECO:0000318"/>
    <property type="project" value="GO_Central"/>
</dbReference>
<feature type="signal peptide" evidence="7">
    <location>
        <begin position="1"/>
        <end position="24"/>
    </location>
</feature>
<dbReference type="CDD" id="cd02248">
    <property type="entry name" value="Peptidase_C1A"/>
    <property type="match status" value="1"/>
</dbReference>
<evidence type="ECO:0000256" key="7">
    <source>
        <dbReference type="SAM" id="SignalP"/>
    </source>
</evidence>
<evidence type="ECO:0000256" key="4">
    <source>
        <dbReference type="ARBA" id="ARBA00022807"/>
    </source>
</evidence>
<evidence type="ECO:0000313" key="10">
    <source>
        <dbReference type="EMBL" id="OAY29308.1"/>
    </source>
</evidence>
<dbReference type="AlphaFoldDB" id="A0A2C9UHJ6"/>
<dbReference type="InterPro" id="IPR039417">
    <property type="entry name" value="Peptidase_C1A_papain-like"/>
</dbReference>
<keyword evidence="2" id="KW-0645">Protease</keyword>
<comment type="similarity">
    <text evidence="1">Belongs to the peptidase C1 family.</text>
</comment>
<dbReference type="EMBL" id="CM004401">
    <property type="protein sequence ID" value="OAY29308.1"/>
    <property type="molecule type" value="Genomic_DNA"/>
</dbReference>
<dbReference type="InterPro" id="IPR000668">
    <property type="entry name" value="Peptidase_C1A_C"/>
</dbReference>
<evidence type="ECO:0000256" key="5">
    <source>
        <dbReference type="ARBA" id="ARBA00023157"/>
    </source>
</evidence>
<evidence type="ECO:0000256" key="2">
    <source>
        <dbReference type="ARBA" id="ARBA00022670"/>
    </source>
</evidence>
<evidence type="ECO:0000259" key="9">
    <source>
        <dbReference type="SMART" id="SM00848"/>
    </source>
</evidence>
<dbReference type="Pfam" id="PF08246">
    <property type="entry name" value="Inhibitor_I29"/>
    <property type="match status" value="1"/>
</dbReference>
<keyword evidence="5" id="KW-1015">Disulfide bond</keyword>
<protein>
    <recommendedName>
        <fullName evidence="11">Cysteine proteinase</fullName>
    </recommendedName>
</protein>
<dbReference type="SMART" id="SM00645">
    <property type="entry name" value="Pept_C1"/>
    <property type="match status" value="1"/>
</dbReference>
<dbReference type="PRINTS" id="PR00705">
    <property type="entry name" value="PAPAIN"/>
</dbReference>
<dbReference type="PANTHER" id="PTHR12411">
    <property type="entry name" value="CYSTEINE PROTEASE FAMILY C1-RELATED"/>
    <property type="match status" value="1"/>
</dbReference>
<feature type="domain" description="Cathepsin propeptide inhibitor" evidence="9">
    <location>
        <begin position="40"/>
        <end position="97"/>
    </location>
</feature>
<dbReference type="GO" id="GO:0004197">
    <property type="term" value="F:cysteine-type endopeptidase activity"/>
    <property type="evidence" value="ECO:0000318"/>
    <property type="project" value="GO_Central"/>
</dbReference>
<keyword evidence="4" id="KW-0788">Thiol protease</keyword>
<keyword evidence="3" id="KW-0378">Hydrolase</keyword>
<keyword evidence="7" id="KW-0732">Signal</keyword>
<dbReference type="Pfam" id="PF00112">
    <property type="entry name" value="Peptidase_C1"/>
    <property type="match status" value="1"/>
</dbReference>
<evidence type="ECO:0008006" key="11">
    <source>
        <dbReference type="Google" id="ProtNLM"/>
    </source>
</evidence>
<dbReference type="FunFam" id="3.90.70.10:FF:000332">
    <property type="entry name" value="Cathepsin L1"/>
    <property type="match status" value="1"/>
</dbReference>
<dbReference type="GO" id="GO:0005764">
    <property type="term" value="C:lysosome"/>
    <property type="evidence" value="ECO:0000318"/>
    <property type="project" value="GO_Central"/>
</dbReference>
<evidence type="ECO:0000259" key="8">
    <source>
        <dbReference type="SMART" id="SM00645"/>
    </source>
</evidence>
<dbReference type="InterPro" id="IPR000169">
    <property type="entry name" value="Pept_cys_AS"/>
</dbReference>
<evidence type="ECO:0000256" key="6">
    <source>
        <dbReference type="ARBA" id="ARBA00023180"/>
    </source>
</evidence>
<dbReference type="Gene3D" id="3.90.70.10">
    <property type="entry name" value="Cysteine proteinases"/>
    <property type="match status" value="1"/>
</dbReference>
<dbReference type="InterPro" id="IPR013201">
    <property type="entry name" value="Prot_inhib_I29"/>
</dbReference>
<keyword evidence="6" id="KW-0325">Glycoprotein</keyword>
<dbReference type="SMART" id="SM00848">
    <property type="entry name" value="Inhibitor_I29"/>
    <property type="match status" value="1"/>
</dbReference>
<dbReference type="STRING" id="3983.A0A2C9UHJ6"/>
<proteinExistence type="inferred from homology"/>
<organism evidence="10">
    <name type="scientific">Manihot esculenta</name>
    <name type="common">Cassava</name>
    <name type="synonym">Jatropha manihot</name>
    <dbReference type="NCBI Taxonomy" id="3983"/>
    <lineage>
        <taxon>Eukaryota</taxon>
        <taxon>Viridiplantae</taxon>
        <taxon>Streptophyta</taxon>
        <taxon>Embryophyta</taxon>
        <taxon>Tracheophyta</taxon>
        <taxon>Spermatophyta</taxon>
        <taxon>Magnoliopsida</taxon>
        <taxon>eudicotyledons</taxon>
        <taxon>Gunneridae</taxon>
        <taxon>Pentapetalae</taxon>
        <taxon>rosids</taxon>
        <taxon>fabids</taxon>
        <taxon>Malpighiales</taxon>
        <taxon>Euphorbiaceae</taxon>
        <taxon>Crotonoideae</taxon>
        <taxon>Manihoteae</taxon>
        <taxon>Manihot</taxon>
    </lineage>
</organism>
<dbReference type="GO" id="GO:0051603">
    <property type="term" value="P:proteolysis involved in protein catabolic process"/>
    <property type="evidence" value="ECO:0000318"/>
    <property type="project" value="GO_Central"/>
</dbReference>
<dbReference type="SUPFAM" id="SSF54001">
    <property type="entry name" value="Cysteine proteinases"/>
    <property type="match status" value="1"/>
</dbReference>
<evidence type="ECO:0000256" key="3">
    <source>
        <dbReference type="ARBA" id="ARBA00022801"/>
    </source>
</evidence>
<sequence length="351" mass="39543">MVSYKSQCLFSLFILALWANVAISRELHHHSRLPTMMEKYKQWMARYGRVYKDFSEQQKRFQIFKYNVALVEAFNAVGNKSFNVSINQFADLTQEEFRKYYLGAEPPSQSSLRNIQTLNYENTIELPPSINWKTARAVTGIKDQGQCGSCWAFAVVAAVESAYKIKYGRLIALSEQQLLDCVSPGSLNNDYCGYGKPLHAYSYIMANGGLTTEDNYPYHKEKGYCANWRAYQIAVEIQNYYSIPSYSEATIMQALVQQPVVVIIDGYNSGFMLYGGGVFDGKLPNGRQSCTTNTNHVVLVIGYGTDPYGRDYFLIKNSWGTQWGEGGYARLLRVGGAGICGITNWPSIPLV</sequence>
<name>A0A2C9UHJ6_MANES</name>
<evidence type="ECO:0000256" key="1">
    <source>
        <dbReference type="ARBA" id="ARBA00008455"/>
    </source>
</evidence>
<dbReference type="InterPro" id="IPR013128">
    <property type="entry name" value="Peptidase_C1A"/>
</dbReference>
<gene>
    <name evidence="10" type="ORF">MANES_15G134700</name>
</gene>
<reference evidence="10" key="1">
    <citation type="submission" date="2016-02" db="EMBL/GenBank/DDBJ databases">
        <title>WGS assembly of Manihot esculenta.</title>
        <authorList>
            <person name="Bredeson J.V."/>
            <person name="Prochnik S.E."/>
            <person name="Lyons J.B."/>
            <person name="Schmutz J."/>
            <person name="Grimwood J."/>
            <person name="Vrebalov J."/>
            <person name="Bart R.S."/>
            <person name="Amuge T."/>
            <person name="Ferguson M.E."/>
            <person name="Green R."/>
            <person name="Putnam N."/>
            <person name="Stites J."/>
            <person name="Rounsley S."/>
            <person name="Rokhsar D.S."/>
        </authorList>
    </citation>
    <scope>NUCLEOTIDE SEQUENCE [LARGE SCALE GENOMIC DNA]</scope>
    <source>
        <tissue evidence="10">Leaf</tissue>
    </source>
</reference>
<feature type="chain" id="PRO_5018732253" description="Cysteine proteinase" evidence="7">
    <location>
        <begin position="25"/>
        <end position="351"/>
    </location>
</feature>